<protein>
    <recommendedName>
        <fullName evidence="12">Presequence translocated-associated motor subunit PAM17</fullName>
    </recommendedName>
</protein>
<evidence type="ECO:0000256" key="5">
    <source>
        <dbReference type="ARBA" id="ARBA00022792"/>
    </source>
</evidence>
<keyword evidence="11 12" id="KW-0472">Membrane</keyword>
<keyword evidence="5 12" id="KW-0999">Mitochondrion inner membrane</keyword>
<evidence type="ECO:0000313" key="13">
    <source>
        <dbReference type="EMBL" id="QWU90273.1"/>
    </source>
</evidence>
<keyword evidence="9 12" id="KW-0811">Translocation</keyword>
<evidence type="ECO:0000256" key="4">
    <source>
        <dbReference type="ARBA" id="ARBA00022692"/>
    </source>
</evidence>
<dbReference type="Pfam" id="PF08566">
    <property type="entry name" value="Pam17"/>
    <property type="match status" value="1"/>
</dbReference>
<comment type="function">
    <text evidence="12">Component of the PAM complex, a complex required for the translocation of transit peptide-containing proteins from the inner membrane into the mitochondrial matrix in an ATP-dependent manner.</text>
</comment>
<reference evidence="13 14" key="1">
    <citation type="submission" date="2021-06" db="EMBL/GenBank/DDBJ databases">
        <title>Candida outbreak in Lebanon.</title>
        <authorList>
            <person name="Finianos M."/>
        </authorList>
    </citation>
    <scope>NUCLEOTIDE SEQUENCE [LARGE SCALE GENOMIC DNA]</scope>
    <source>
        <strain evidence="13">CA3LBN</strain>
    </source>
</reference>
<keyword evidence="4 12" id="KW-0812">Transmembrane</keyword>
<organism evidence="13 14">
    <name type="scientific">Candidozyma haemuli</name>
    <dbReference type="NCBI Taxonomy" id="45357"/>
    <lineage>
        <taxon>Eukaryota</taxon>
        <taxon>Fungi</taxon>
        <taxon>Dikarya</taxon>
        <taxon>Ascomycota</taxon>
        <taxon>Saccharomycotina</taxon>
        <taxon>Pichiomycetes</taxon>
        <taxon>Metschnikowiaceae</taxon>
        <taxon>Candidozyma</taxon>
    </lineage>
</organism>
<evidence type="ECO:0000256" key="6">
    <source>
        <dbReference type="ARBA" id="ARBA00022927"/>
    </source>
</evidence>
<sequence>MNKAKTVSHEVKNTMLARKSILTLGYKGSTSLKASANIMKFQQIRQLSASVKPEMNWVEFFRLRKQNKMLNTAASICTAGLTAFGTLEYLGNIEIDIEKPIFGIDPFMILGGAVVLSGAVGYLFGPFIGTPLFNLTRSAILPSFKNKEEQFLRRIKRYRVDPSSQSFSNPVPDYYGERIYSLKTYKQWLRDCNAYKRKAKEFI</sequence>
<comment type="similarity">
    <text evidence="2 12">Belongs to the PAM17 family.</text>
</comment>
<accession>A0ABX8IE65</accession>
<keyword evidence="3 12" id="KW-0813">Transport</keyword>
<dbReference type="PANTHER" id="PTHR28021">
    <property type="entry name" value="PRESEQUENCE TRANSLOCATED-ASSOCIATED MOTOR SUBUNIT PAM17, MITOCHONDRIAL"/>
    <property type="match status" value="1"/>
</dbReference>
<gene>
    <name evidence="13" type="ORF">CA3LBN_004634</name>
</gene>
<keyword evidence="14" id="KW-1185">Reference proteome</keyword>
<dbReference type="EMBL" id="CP076667">
    <property type="protein sequence ID" value="QWU90273.1"/>
    <property type="molecule type" value="Genomic_DNA"/>
</dbReference>
<dbReference type="PANTHER" id="PTHR28021:SF1">
    <property type="entry name" value="PRESEQUENCE TRANSLOCATED-ASSOCIATED MOTOR SUBUNIT PAM17, MITOCHONDRIAL"/>
    <property type="match status" value="1"/>
</dbReference>
<evidence type="ECO:0000256" key="1">
    <source>
        <dbReference type="ARBA" id="ARBA00004448"/>
    </source>
</evidence>
<feature type="transmembrane region" description="Helical" evidence="12">
    <location>
        <begin position="107"/>
        <end position="128"/>
    </location>
</feature>
<feature type="transmembrane region" description="Helical" evidence="12">
    <location>
        <begin position="69"/>
        <end position="87"/>
    </location>
</feature>
<keyword evidence="7" id="KW-0809">Transit peptide</keyword>
<keyword evidence="6 12" id="KW-0653">Protein transport</keyword>
<keyword evidence="10 12" id="KW-0496">Mitochondrion</keyword>
<evidence type="ECO:0000256" key="7">
    <source>
        <dbReference type="ARBA" id="ARBA00022946"/>
    </source>
</evidence>
<evidence type="ECO:0000256" key="3">
    <source>
        <dbReference type="ARBA" id="ARBA00022448"/>
    </source>
</evidence>
<name>A0ABX8IE65_9ASCO</name>
<evidence type="ECO:0000256" key="9">
    <source>
        <dbReference type="ARBA" id="ARBA00023010"/>
    </source>
</evidence>
<evidence type="ECO:0000256" key="11">
    <source>
        <dbReference type="ARBA" id="ARBA00023136"/>
    </source>
</evidence>
<dbReference type="InterPro" id="IPR013875">
    <property type="entry name" value="Pam17"/>
</dbReference>
<keyword evidence="8 12" id="KW-1133">Transmembrane helix</keyword>
<comment type="subunit">
    <text evidence="12">Component of the PAM complex.</text>
</comment>
<evidence type="ECO:0000256" key="8">
    <source>
        <dbReference type="ARBA" id="ARBA00022989"/>
    </source>
</evidence>
<evidence type="ECO:0000256" key="10">
    <source>
        <dbReference type="ARBA" id="ARBA00023128"/>
    </source>
</evidence>
<proteinExistence type="inferred from homology"/>
<evidence type="ECO:0000256" key="2">
    <source>
        <dbReference type="ARBA" id="ARBA00006837"/>
    </source>
</evidence>
<evidence type="ECO:0000256" key="12">
    <source>
        <dbReference type="RuleBase" id="RU367146"/>
    </source>
</evidence>
<comment type="subcellular location">
    <subcellularLocation>
        <location evidence="1 12">Mitochondrion inner membrane</location>
        <topology evidence="1 12">Multi-pass membrane protein</topology>
    </subcellularLocation>
</comment>
<evidence type="ECO:0000313" key="14">
    <source>
        <dbReference type="Proteomes" id="UP000825434"/>
    </source>
</evidence>
<dbReference type="Proteomes" id="UP000825434">
    <property type="component" value="Chromosome 7"/>
</dbReference>